<gene>
    <name evidence="1" type="ORF">E2562_008243</name>
</gene>
<evidence type="ECO:0000313" key="1">
    <source>
        <dbReference type="EMBL" id="KAF0911356.1"/>
    </source>
</evidence>
<proteinExistence type="predicted"/>
<protein>
    <submittedName>
        <fullName evidence="1">Uncharacterized protein</fullName>
    </submittedName>
</protein>
<organism evidence="1 2">
    <name type="scientific">Oryza meyeriana var. granulata</name>
    <dbReference type="NCBI Taxonomy" id="110450"/>
    <lineage>
        <taxon>Eukaryota</taxon>
        <taxon>Viridiplantae</taxon>
        <taxon>Streptophyta</taxon>
        <taxon>Embryophyta</taxon>
        <taxon>Tracheophyta</taxon>
        <taxon>Spermatophyta</taxon>
        <taxon>Magnoliopsida</taxon>
        <taxon>Liliopsida</taxon>
        <taxon>Poales</taxon>
        <taxon>Poaceae</taxon>
        <taxon>BOP clade</taxon>
        <taxon>Oryzoideae</taxon>
        <taxon>Oryzeae</taxon>
        <taxon>Oryzinae</taxon>
        <taxon>Oryza</taxon>
        <taxon>Oryza meyeriana</taxon>
    </lineage>
</organism>
<dbReference type="Proteomes" id="UP000479710">
    <property type="component" value="Unassembled WGS sequence"/>
</dbReference>
<evidence type="ECO:0000313" key="2">
    <source>
        <dbReference type="Proteomes" id="UP000479710"/>
    </source>
</evidence>
<dbReference type="AlphaFoldDB" id="A0A6G1DG09"/>
<name>A0A6G1DG09_9ORYZ</name>
<comment type="caution">
    <text evidence="1">The sequence shown here is derived from an EMBL/GenBank/DDBJ whole genome shotgun (WGS) entry which is preliminary data.</text>
</comment>
<sequence length="118" mass="13017">METPFLLFPRPLEPHHPLSAVMDGHGRCTAKEAEPCSLLFPRCLDNPPPPTVAYPRHDSSHSVARGATRRLTEAVELAGMAMAEEARRDGSSVYGESLWMASCSGAEEIRGDQEEWVR</sequence>
<reference evidence="1 2" key="1">
    <citation type="submission" date="2019-11" db="EMBL/GenBank/DDBJ databases">
        <title>Whole genome sequence of Oryza granulata.</title>
        <authorList>
            <person name="Li W."/>
        </authorList>
    </citation>
    <scope>NUCLEOTIDE SEQUENCE [LARGE SCALE GENOMIC DNA]</scope>
    <source>
        <strain evidence="2">cv. Menghai</strain>
        <tissue evidence="1">Leaf</tissue>
    </source>
</reference>
<keyword evidence="2" id="KW-1185">Reference proteome</keyword>
<dbReference type="EMBL" id="SPHZ02000006">
    <property type="protein sequence ID" value="KAF0911356.1"/>
    <property type="molecule type" value="Genomic_DNA"/>
</dbReference>
<accession>A0A6G1DG09</accession>